<dbReference type="Pfam" id="PF13411">
    <property type="entry name" value="MerR_1"/>
    <property type="match status" value="1"/>
</dbReference>
<evidence type="ECO:0000256" key="2">
    <source>
        <dbReference type="ARBA" id="ARBA00023125"/>
    </source>
</evidence>
<dbReference type="InterPro" id="IPR036594">
    <property type="entry name" value="Meth_synthase_dom"/>
</dbReference>
<organism evidence="5 6">
    <name type="scientific">Geopseudomonas sagittaria</name>
    <dbReference type="NCBI Taxonomy" id="1135990"/>
    <lineage>
        <taxon>Bacteria</taxon>
        <taxon>Pseudomonadati</taxon>
        <taxon>Pseudomonadota</taxon>
        <taxon>Gammaproteobacteria</taxon>
        <taxon>Pseudomonadales</taxon>
        <taxon>Pseudomonadaceae</taxon>
        <taxon>Geopseudomonas</taxon>
    </lineage>
</organism>
<keyword evidence="2 5" id="KW-0238">DNA-binding</keyword>
<dbReference type="InterPro" id="IPR003759">
    <property type="entry name" value="Cbl-bd_cap"/>
</dbReference>
<dbReference type="Pfam" id="PF02607">
    <property type="entry name" value="B12-binding_2"/>
    <property type="match status" value="1"/>
</dbReference>
<dbReference type="SMART" id="SM00422">
    <property type="entry name" value="HTH_MERR"/>
    <property type="match status" value="1"/>
</dbReference>
<dbReference type="AlphaFoldDB" id="A0A1I5PBV3"/>
<dbReference type="GO" id="GO:0003677">
    <property type="term" value="F:DNA binding"/>
    <property type="evidence" value="ECO:0007669"/>
    <property type="project" value="UniProtKB-KW"/>
</dbReference>
<feature type="domain" description="HTH merR-type" evidence="4">
    <location>
        <begin position="29"/>
        <end position="98"/>
    </location>
</feature>
<accession>A0A1I5PBV3</accession>
<keyword evidence="3" id="KW-0804">Transcription</keyword>
<dbReference type="CDD" id="cd01104">
    <property type="entry name" value="HTH_MlrA-CarA"/>
    <property type="match status" value="1"/>
</dbReference>
<dbReference type="EMBL" id="FOXM01000001">
    <property type="protein sequence ID" value="SFP31260.1"/>
    <property type="molecule type" value="Genomic_DNA"/>
</dbReference>
<evidence type="ECO:0000256" key="1">
    <source>
        <dbReference type="ARBA" id="ARBA00023015"/>
    </source>
</evidence>
<reference evidence="6" key="1">
    <citation type="submission" date="2016-10" db="EMBL/GenBank/DDBJ databases">
        <authorList>
            <person name="Varghese N."/>
            <person name="Submissions S."/>
        </authorList>
    </citation>
    <scope>NUCLEOTIDE SEQUENCE [LARGE SCALE GENOMIC DNA]</scope>
    <source>
        <strain evidence="6">JCM 18195</strain>
    </source>
</reference>
<dbReference type="SUPFAM" id="SSF46955">
    <property type="entry name" value="Putative DNA-binding domain"/>
    <property type="match status" value="1"/>
</dbReference>
<dbReference type="Gene3D" id="1.10.1240.10">
    <property type="entry name" value="Methionine synthase domain"/>
    <property type="match status" value="1"/>
</dbReference>
<dbReference type="GO" id="GO:0003700">
    <property type="term" value="F:DNA-binding transcription factor activity"/>
    <property type="evidence" value="ECO:0007669"/>
    <property type="project" value="InterPro"/>
</dbReference>
<evidence type="ECO:0000259" key="4">
    <source>
        <dbReference type="PROSITE" id="PS50937"/>
    </source>
</evidence>
<dbReference type="Proteomes" id="UP000243084">
    <property type="component" value="Unassembled WGS sequence"/>
</dbReference>
<evidence type="ECO:0000313" key="6">
    <source>
        <dbReference type="Proteomes" id="UP000243084"/>
    </source>
</evidence>
<keyword evidence="6" id="KW-1185">Reference proteome</keyword>
<gene>
    <name evidence="5" type="ORF">SAMN05216229_101430</name>
</gene>
<protein>
    <submittedName>
        <fullName evidence="5">DNA-binding transcriptional regulator, MerR family</fullName>
    </submittedName>
</protein>
<proteinExistence type="predicted"/>
<dbReference type="PANTHER" id="PTHR30204">
    <property type="entry name" value="REDOX-CYCLING DRUG-SENSING TRANSCRIPTIONAL ACTIVATOR SOXR"/>
    <property type="match status" value="1"/>
</dbReference>
<keyword evidence="1" id="KW-0805">Transcription regulation</keyword>
<dbReference type="PROSITE" id="PS50937">
    <property type="entry name" value="HTH_MERR_2"/>
    <property type="match status" value="1"/>
</dbReference>
<dbReference type="OrthoDB" id="9800334at2"/>
<dbReference type="Gene3D" id="1.10.1660.10">
    <property type="match status" value="1"/>
</dbReference>
<dbReference type="InterPro" id="IPR009061">
    <property type="entry name" value="DNA-bd_dom_put_sf"/>
</dbReference>
<evidence type="ECO:0000256" key="3">
    <source>
        <dbReference type="ARBA" id="ARBA00023163"/>
    </source>
</evidence>
<dbReference type="InterPro" id="IPR047057">
    <property type="entry name" value="MerR_fam"/>
</dbReference>
<dbReference type="RefSeq" id="WP_092427818.1">
    <property type="nucleotide sequence ID" value="NZ_FOXM01000001.1"/>
</dbReference>
<name>A0A1I5PBV3_9GAMM</name>
<evidence type="ECO:0000313" key="5">
    <source>
        <dbReference type="EMBL" id="SFP31260.1"/>
    </source>
</evidence>
<dbReference type="PANTHER" id="PTHR30204:SF67">
    <property type="entry name" value="HTH-TYPE TRANSCRIPTIONAL REGULATOR MLRA-RELATED"/>
    <property type="match status" value="1"/>
</dbReference>
<dbReference type="InterPro" id="IPR000551">
    <property type="entry name" value="MerR-type_HTH_dom"/>
</dbReference>
<sequence>MHDHSPQPLPEGPLAEDAALTPEQQAEGWLPIREVARQTGVNPVTLRAWERRYGLIVPQRTSKGHRLYGQAHVERIQAILTWLNRGVAVSQIRDLLDHDAPPAGSADGPWDALRGELLEAVATLAERRLDDAYNRALALYPPQPLCRHLLLPLLAELEQRWQGQFGAALERVFVRSWLRSRLGARVYHNNRQLQGAPLLLANLSELPMEPGLWLCAWLLSDSQCPVEVLDWTVPAGELSLAVERLQPRAVLLYSSQALDSQQLRRQLPRLHAGCGVPLLLAGPAAQIHRDELAALERLALVDSPLDAHHYLHQRGLFAAAS</sequence>